<dbReference type="InterPro" id="IPR055876">
    <property type="entry name" value="DUF7453"/>
</dbReference>
<protein>
    <submittedName>
        <fullName evidence="3">MYXO-CTERM domain-containing protein</fullName>
    </submittedName>
</protein>
<feature type="chain" id="PRO_5010311277" evidence="2">
    <location>
        <begin position="23"/>
        <end position="533"/>
    </location>
</feature>
<evidence type="ECO:0000256" key="1">
    <source>
        <dbReference type="SAM" id="MobiDB-lite"/>
    </source>
</evidence>
<feature type="compositionally biased region" description="Acidic residues" evidence="1">
    <location>
        <begin position="454"/>
        <end position="463"/>
    </location>
</feature>
<evidence type="ECO:0000313" key="3">
    <source>
        <dbReference type="EMBL" id="SEM21296.1"/>
    </source>
</evidence>
<feature type="region of interest" description="Disordered" evidence="1">
    <location>
        <begin position="408"/>
        <end position="497"/>
    </location>
</feature>
<organism evidence="3 4">
    <name type="scientific">Stigmatella aurantiaca</name>
    <dbReference type="NCBI Taxonomy" id="41"/>
    <lineage>
        <taxon>Bacteria</taxon>
        <taxon>Pseudomonadati</taxon>
        <taxon>Myxococcota</taxon>
        <taxon>Myxococcia</taxon>
        <taxon>Myxococcales</taxon>
        <taxon>Cystobacterineae</taxon>
        <taxon>Archangiaceae</taxon>
        <taxon>Stigmatella</taxon>
    </lineage>
</organism>
<accession>A0A1H7WI87</accession>
<dbReference type="RefSeq" id="WP_075008698.1">
    <property type="nucleotide sequence ID" value="NZ_FOAP01000013.1"/>
</dbReference>
<reference evidence="4" key="1">
    <citation type="submission" date="2016-10" db="EMBL/GenBank/DDBJ databases">
        <authorList>
            <person name="Varghese N."/>
            <person name="Submissions S."/>
        </authorList>
    </citation>
    <scope>NUCLEOTIDE SEQUENCE [LARGE SCALE GENOMIC DNA]</scope>
    <source>
        <strain evidence="4">DSM 17044</strain>
    </source>
</reference>
<name>A0A1H7WI87_STIAU</name>
<dbReference type="NCBIfam" id="NF045523">
    <property type="entry name" value="MXAN_5453_fam"/>
    <property type="match status" value="1"/>
</dbReference>
<keyword evidence="2" id="KW-0732">Signal</keyword>
<evidence type="ECO:0000256" key="2">
    <source>
        <dbReference type="SAM" id="SignalP"/>
    </source>
</evidence>
<keyword evidence="4" id="KW-1185">Reference proteome</keyword>
<feature type="compositionally biased region" description="Gly residues" evidence="1">
    <location>
        <begin position="419"/>
        <end position="429"/>
    </location>
</feature>
<dbReference type="Pfam" id="PF24251">
    <property type="entry name" value="DUF7453"/>
    <property type="match status" value="1"/>
</dbReference>
<evidence type="ECO:0000313" key="4">
    <source>
        <dbReference type="Proteomes" id="UP000182719"/>
    </source>
</evidence>
<dbReference type="AlphaFoldDB" id="A0A1H7WI87"/>
<feature type="region of interest" description="Disordered" evidence="1">
    <location>
        <begin position="360"/>
        <end position="379"/>
    </location>
</feature>
<feature type="compositionally biased region" description="Gly residues" evidence="1">
    <location>
        <begin position="440"/>
        <end position="453"/>
    </location>
</feature>
<proteinExistence type="predicted"/>
<dbReference type="OrthoDB" id="5505473at2"/>
<dbReference type="EMBL" id="FOAP01000013">
    <property type="protein sequence ID" value="SEM21296.1"/>
    <property type="molecule type" value="Genomic_DNA"/>
</dbReference>
<dbReference type="Proteomes" id="UP000182719">
    <property type="component" value="Unassembled WGS sequence"/>
</dbReference>
<sequence length="533" mass="55474">MRSLLIPTVLLGGALAARPALAELPDYTLQIQARINLAGNPSGAYNLEPGNLLPGSYHVPLTLDRQLAFRLSITPEGRRALWWGQNGVGSRIYLLPELGEDTLSSDPGLNAKGDLAFAVTYSSSNGIYLLNASDPSRVTLVRDPIGANSWDALDLNEAGQLGFRVSFSGVGRAYVRLNPVVGGGFTTEYLAKEQGVDPASPFFYLYSPGFNDQGQVAGVADRLSAGSGVQELRVWTSEANSQRIAASVAVDPASPVYRFASVQPALSNTGKVAFLGTYRDPEGRNFTTLWLWDGTALKVLAQNGKDGIKEVEFFPPDINDQGLVVFRAFDSAGMRAVWVSDGEAKKRVVSEHDIIPSDLGEARVDQETATSPVFGGSPKLNARGDVTFVAGLAPPDNNQEEWGSGIYVAQSSLPPPGSPDGGTDGGTDADGGPAPDGGPDADGGPGPDGGTDLDGGEEGDDGGPSEPPDAGTDGGSVPTPDAGNGEGDLPESELATGGCGCQSGSAASLGLWMVLGMTHLLGVRRRRSRPVRP</sequence>
<gene>
    <name evidence="3" type="ORF">SAMN05444354_11329</name>
</gene>
<feature type="signal peptide" evidence="2">
    <location>
        <begin position="1"/>
        <end position="22"/>
    </location>
</feature>